<name>A0A2P8HFT3_9BACI</name>
<comment type="caution">
    <text evidence="1">The sequence shown here is derived from an EMBL/GenBank/DDBJ whole genome shotgun (WGS) entry which is preliminary data.</text>
</comment>
<proteinExistence type="predicted"/>
<gene>
    <name evidence="1" type="ORF">B0H94_10765</name>
</gene>
<evidence type="ECO:0000313" key="1">
    <source>
        <dbReference type="EMBL" id="PSL45060.1"/>
    </source>
</evidence>
<protein>
    <submittedName>
        <fullName evidence="1">Uncharacterized protein</fullName>
    </submittedName>
</protein>
<organism evidence="1 2">
    <name type="scientific">Salsuginibacillus halophilus</name>
    <dbReference type="NCBI Taxonomy" id="517424"/>
    <lineage>
        <taxon>Bacteria</taxon>
        <taxon>Bacillati</taxon>
        <taxon>Bacillota</taxon>
        <taxon>Bacilli</taxon>
        <taxon>Bacillales</taxon>
        <taxon>Bacillaceae</taxon>
        <taxon>Salsuginibacillus</taxon>
    </lineage>
</organism>
<keyword evidence="2" id="KW-1185">Reference proteome</keyword>
<dbReference type="Proteomes" id="UP000242310">
    <property type="component" value="Unassembled WGS sequence"/>
</dbReference>
<sequence>MTQFHNVASWAIKQMLRKFKSGRNERRRRPEGQVQAEDLLVRIEINRTS</sequence>
<evidence type="ECO:0000313" key="2">
    <source>
        <dbReference type="Proteomes" id="UP000242310"/>
    </source>
</evidence>
<reference evidence="1 2" key="1">
    <citation type="submission" date="2018-03" db="EMBL/GenBank/DDBJ databases">
        <title>Genomic Encyclopedia of Type Strains, Phase III (KMG-III): the genomes of soil and plant-associated and newly described type strains.</title>
        <authorList>
            <person name="Whitman W."/>
        </authorList>
    </citation>
    <scope>NUCLEOTIDE SEQUENCE [LARGE SCALE GENOMIC DNA]</scope>
    <source>
        <strain evidence="1 2">CGMCC 1.07653</strain>
    </source>
</reference>
<dbReference type="EMBL" id="PYAV01000007">
    <property type="protein sequence ID" value="PSL45060.1"/>
    <property type="molecule type" value="Genomic_DNA"/>
</dbReference>
<dbReference type="AlphaFoldDB" id="A0A2P8HFT3"/>
<accession>A0A2P8HFT3</accession>